<name>A0A7R8WAG0_9CRUS</name>
<evidence type="ECO:0000313" key="2">
    <source>
        <dbReference type="EMBL" id="CAD7227981.1"/>
    </source>
</evidence>
<organism evidence="2">
    <name type="scientific">Cyprideis torosa</name>
    <dbReference type="NCBI Taxonomy" id="163714"/>
    <lineage>
        <taxon>Eukaryota</taxon>
        <taxon>Metazoa</taxon>
        <taxon>Ecdysozoa</taxon>
        <taxon>Arthropoda</taxon>
        <taxon>Crustacea</taxon>
        <taxon>Oligostraca</taxon>
        <taxon>Ostracoda</taxon>
        <taxon>Podocopa</taxon>
        <taxon>Podocopida</taxon>
        <taxon>Cytherocopina</taxon>
        <taxon>Cytheroidea</taxon>
        <taxon>Cytherideidae</taxon>
        <taxon>Cyprideis</taxon>
    </lineage>
</organism>
<feature type="region of interest" description="Disordered" evidence="1">
    <location>
        <begin position="76"/>
        <end position="95"/>
    </location>
</feature>
<gene>
    <name evidence="2" type="ORF">CTOB1V02_LOCUS5874</name>
</gene>
<feature type="region of interest" description="Disordered" evidence="1">
    <location>
        <begin position="311"/>
        <end position="385"/>
    </location>
</feature>
<proteinExistence type="predicted"/>
<protein>
    <submittedName>
        <fullName evidence="2">Uncharacterized protein</fullName>
    </submittedName>
</protein>
<accession>A0A7R8WAG0</accession>
<dbReference type="EMBL" id="OB661332">
    <property type="protein sequence ID" value="CAD7227981.1"/>
    <property type="molecule type" value="Genomic_DNA"/>
</dbReference>
<feature type="compositionally biased region" description="Polar residues" evidence="1">
    <location>
        <begin position="329"/>
        <end position="341"/>
    </location>
</feature>
<reference evidence="2" key="1">
    <citation type="submission" date="2020-11" db="EMBL/GenBank/DDBJ databases">
        <authorList>
            <person name="Tran Van P."/>
        </authorList>
    </citation>
    <scope>NUCLEOTIDE SEQUENCE</scope>
</reference>
<feature type="compositionally biased region" description="Polar residues" evidence="1">
    <location>
        <begin position="358"/>
        <end position="380"/>
    </location>
</feature>
<sequence>MRGNPFKIILAFRQTCVEGVMETPDREKVFSSNKEELFSEDASKEDFGHVFASRCPSGKALSSSFRCKGKSGMGIHCSNDPSTSDELDPSGSTELRQPRTLELLLLDEERSDKLFLSQISVSNSIVNPLESRAGRLSDWEKDEFFKINSHDLPVTLRYNSDRLGKDWKPMNPQIWDDIESSKNKICQESCPWLIEKYEKGLADIVKRVKKRIGERMKLMNSFVGDLRRYQKQIDMLSNQNKILTEHVKRLSGLMQRRDQIRNETTTTTPYPLPIQYTEDSRNDMIALRMPPAEEPYKASFYSVEMQNFLNVSNPDKPADQAPQFPATESPESTVDSKTENTAMKVRTKPLTHFWPDSFTPQMPLRSSTETQRSPEKTTTAPFKKTGGENFNFKNFLKNVEGVVPEDEIIGHLVGDLLTMARSSKNQISSKGSSSKE</sequence>
<dbReference type="AlphaFoldDB" id="A0A7R8WAG0"/>
<evidence type="ECO:0000256" key="1">
    <source>
        <dbReference type="SAM" id="MobiDB-lite"/>
    </source>
</evidence>